<gene>
    <name evidence="3" type="ORF">SAMN05216431_10767</name>
</gene>
<proteinExistence type="predicted"/>
<feature type="transmembrane region" description="Helical" evidence="1">
    <location>
        <begin position="167"/>
        <end position="184"/>
    </location>
</feature>
<organism evidence="3 4">
    <name type="scientific">Ligilactobacillus ruminis</name>
    <dbReference type="NCBI Taxonomy" id="1623"/>
    <lineage>
        <taxon>Bacteria</taxon>
        <taxon>Bacillati</taxon>
        <taxon>Bacillota</taxon>
        <taxon>Bacilli</taxon>
        <taxon>Lactobacillales</taxon>
        <taxon>Lactobacillaceae</taxon>
        <taxon>Ligilactobacillus</taxon>
    </lineage>
</organism>
<name>A0ABY1ABY2_9LACO</name>
<feature type="transmembrane region" description="Helical" evidence="1">
    <location>
        <begin position="239"/>
        <end position="268"/>
    </location>
</feature>
<dbReference type="Gene3D" id="2.30.42.10">
    <property type="match status" value="1"/>
</dbReference>
<comment type="caution">
    <text evidence="3">The sequence shown here is derived from an EMBL/GenBank/DDBJ whole genome shotgun (WGS) entry which is preliminary data.</text>
</comment>
<dbReference type="EMBL" id="FOCC01000007">
    <property type="protein sequence ID" value="SEM71534.1"/>
    <property type="molecule type" value="Genomic_DNA"/>
</dbReference>
<evidence type="ECO:0000313" key="4">
    <source>
        <dbReference type="Proteomes" id="UP000182089"/>
    </source>
</evidence>
<dbReference type="Pfam" id="PF13180">
    <property type="entry name" value="PDZ_2"/>
    <property type="match status" value="1"/>
</dbReference>
<evidence type="ECO:0000259" key="2">
    <source>
        <dbReference type="SMART" id="SM00228"/>
    </source>
</evidence>
<evidence type="ECO:0000313" key="3">
    <source>
        <dbReference type="EMBL" id="SEM71534.1"/>
    </source>
</evidence>
<accession>A0ABY1ABY2</accession>
<keyword evidence="1" id="KW-1133">Transmembrane helix</keyword>
<feature type="domain" description="PDZ" evidence="2">
    <location>
        <begin position="255"/>
        <end position="349"/>
    </location>
</feature>
<keyword evidence="1" id="KW-0472">Membrane</keyword>
<dbReference type="SMART" id="SM00228">
    <property type="entry name" value="PDZ"/>
    <property type="match status" value="1"/>
</dbReference>
<dbReference type="InterPro" id="IPR001478">
    <property type="entry name" value="PDZ"/>
</dbReference>
<feature type="transmembrane region" description="Helical" evidence="1">
    <location>
        <begin position="196"/>
        <end position="218"/>
    </location>
</feature>
<dbReference type="SUPFAM" id="SSF50156">
    <property type="entry name" value="PDZ domain-like"/>
    <property type="match status" value="1"/>
</dbReference>
<feature type="transmembrane region" description="Helical" evidence="1">
    <location>
        <begin position="12"/>
        <end position="29"/>
    </location>
</feature>
<dbReference type="Proteomes" id="UP000182089">
    <property type="component" value="Unassembled WGS sequence"/>
</dbReference>
<sequence length="373" mass="41761">MAILAVIKNYLCQPLVWLSLIWILGMYFIRVKKERQQFRIAVNSDCYEGRHFLKDSLAFFFTAGIFTVLCGIGLPMKVIYLYQILAGLSLIFFAACDLSFLALIGTGIIMLLAPKGWLWADKLPAGFTTMMLLLASLTAFLQAAVATKSKAIFFTPTIKEGKRGRRIVSYSWRNLALIPLILLVPTGKNGGIPLFWILNGSSQHFTIVLMPLLILTYLTTTKLKPKALLAYYQKRKNQLAFLEAVLAFLALFIPQNYGLVLLGLSFLAELLLQYSCYNYNRKGHFWYVETSRGVRVVAVKADTPAAKMQLEAGDIILECNKKPVANASELYQALQENAAYCKLLVQNVDGELKICESAIYADAPHEIGLILFD</sequence>
<dbReference type="InterPro" id="IPR036034">
    <property type="entry name" value="PDZ_sf"/>
</dbReference>
<feature type="transmembrane region" description="Helical" evidence="1">
    <location>
        <begin position="57"/>
        <end position="76"/>
    </location>
</feature>
<protein>
    <submittedName>
        <fullName evidence="3">PDZ domain-containing protein</fullName>
    </submittedName>
</protein>
<feature type="transmembrane region" description="Helical" evidence="1">
    <location>
        <begin position="88"/>
        <end position="113"/>
    </location>
</feature>
<keyword evidence="1" id="KW-0812">Transmembrane</keyword>
<reference evidence="3 4" key="1">
    <citation type="submission" date="2016-10" db="EMBL/GenBank/DDBJ databases">
        <authorList>
            <person name="Varghese N."/>
            <person name="Submissions S."/>
        </authorList>
    </citation>
    <scope>NUCLEOTIDE SEQUENCE [LARGE SCALE GENOMIC DNA]</scope>
    <source>
        <strain evidence="3 4">WC1T17</strain>
    </source>
</reference>
<feature type="transmembrane region" description="Helical" evidence="1">
    <location>
        <begin position="125"/>
        <end position="146"/>
    </location>
</feature>
<evidence type="ECO:0000256" key="1">
    <source>
        <dbReference type="SAM" id="Phobius"/>
    </source>
</evidence>